<dbReference type="EMBL" id="MTKT01002495">
    <property type="protein sequence ID" value="OWM78477.1"/>
    <property type="molecule type" value="Genomic_DNA"/>
</dbReference>
<dbReference type="AlphaFoldDB" id="A0A218X0F7"/>
<evidence type="ECO:0000313" key="2">
    <source>
        <dbReference type="Proteomes" id="UP000197138"/>
    </source>
</evidence>
<proteinExistence type="predicted"/>
<protein>
    <submittedName>
        <fullName evidence="1">Uncharacterized protein</fullName>
    </submittedName>
</protein>
<gene>
    <name evidence="1" type="ORF">CDL15_Pgr016201</name>
</gene>
<reference evidence="2" key="1">
    <citation type="journal article" date="2017" name="Plant J.">
        <title>The pomegranate (Punica granatum L.) genome and the genomics of punicalagin biosynthesis.</title>
        <authorList>
            <person name="Qin G."/>
            <person name="Xu C."/>
            <person name="Ming R."/>
            <person name="Tang H."/>
            <person name="Guyot R."/>
            <person name="Kramer E.M."/>
            <person name="Hu Y."/>
            <person name="Yi X."/>
            <person name="Qi Y."/>
            <person name="Xu X."/>
            <person name="Gao Z."/>
            <person name="Pan H."/>
            <person name="Jian J."/>
            <person name="Tian Y."/>
            <person name="Yue Z."/>
            <person name="Xu Y."/>
        </authorList>
    </citation>
    <scope>NUCLEOTIDE SEQUENCE [LARGE SCALE GENOMIC DNA]</scope>
    <source>
        <strain evidence="2">cv. Dabenzi</strain>
    </source>
</reference>
<name>A0A218X0F7_PUNGR</name>
<organism evidence="1 2">
    <name type="scientific">Punica granatum</name>
    <name type="common">Pomegranate</name>
    <dbReference type="NCBI Taxonomy" id="22663"/>
    <lineage>
        <taxon>Eukaryota</taxon>
        <taxon>Viridiplantae</taxon>
        <taxon>Streptophyta</taxon>
        <taxon>Embryophyta</taxon>
        <taxon>Tracheophyta</taxon>
        <taxon>Spermatophyta</taxon>
        <taxon>Magnoliopsida</taxon>
        <taxon>eudicotyledons</taxon>
        <taxon>Gunneridae</taxon>
        <taxon>Pentapetalae</taxon>
        <taxon>rosids</taxon>
        <taxon>malvids</taxon>
        <taxon>Myrtales</taxon>
        <taxon>Lythraceae</taxon>
        <taxon>Punica</taxon>
    </lineage>
</organism>
<dbReference type="Proteomes" id="UP000197138">
    <property type="component" value="Unassembled WGS sequence"/>
</dbReference>
<comment type="caution">
    <text evidence="1">The sequence shown here is derived from an EMBL/GenBank/DDBJ whole genome shotgun (WGS) entry which is preliminary data.</text>
</comment>
<evidence type="ECO:0000313" key="1">
    <source>
        <dbReference type="EMBL" id="OWM78477.1"/>
    </source>
</evidence>
<accession>A0A218X0F7</accession>
<sequence>MHVNVWATACDRTVWRGPLERRMWTRKVRTSGCSHLRQGEGSTIEPPASYLVRSVQMNKVVDMGDIPGFAQGNEEVNMGDNPGWYRSCAARWKQSPP</sequence>